<dbReference type="RefSeq" id="WP_127072845.1">
    <property type="nucleotide sequence ID" value="NZ_BMKB01000002.1"/>
</dbReference>
<evidence type="ECO:0000256" key="10">
    <source>
        <dbReference type="RuleBase" id="RU361274"/>
    </source>
</evidence>
<dbReference type="AlphaFoldDB" id="A0A916R8Z9"/>
<accession>A0A916R8Z9</accession>
<evidence type="ECO:0000256" key="2">
    <source>
        <dbReference type="ARBA" id="ARBA00007353"/>
    </source>
</evidence>
<name>A0A916R8Z9_9HYPH</name>
<evidence type="ECO:0000256" key="7">
    <source>
        <dbReference type="ARBA" id="ARBA00047989"/>
    </source>
</evidence>
<reference evidence="11 12" key="1">
    <citation type="journal article" date="2014" name="Int. J. Syst. Evol. Microbiol.">
        <title>Complete genome sequence of Corynebacterium casei LMG S-19264T (=DSM 44701T), isolated from a smear-ripened cheese.</title>
        <authorList>
            <consortium name="US DOE Joint Genome Institute (JGI-PGF)"/>
            <person name="Walter F."/>
            <person name="Albersmeier A."/>
            <person name="Kalinowski J."/>
            <person name="Ruckert C."/>
        </authorList>
    </citation>
    <scope>NUCLEOTIDE SEQUENCE [LARGE SCALE GENOMIC DNA]</scope>
    <source>
        <strain evidence="11 12">CGMCC 1.15896</strain>
    </source>
</reference>
<keyword evidence="5" id="KW-0378">Hydrolase</keyword>
<dbReference type="Gene3D" id="3.60.140.10">
    <property type="entry name" value="CNF1/YfiH-like putative cysteine hydrolases"/>
    <property type="match status" value="1"/>
</dbReference>
<comment type="catalytic activity">
    <reaction evidence="7">
        <text>adenosine + H2O + H(+) = inosine + NH4(+)</text>
        <dbReference type="Rhea" id="RHEA:24408"/>
        <dbReference type="ChEBI" id="CHEBI:15377"/>
        <dbReference type="ChEBI" id="CHEBI:15378"/>
        <dbReference type="ChEBI" id="CHEBI:16335"/>
        <dbReference type="ChEBI" id="CHEBI:17596"/>
        <dbReference type="ChEBI" id="CHEBI:28938"/>
        <dbReference type="EC" id="3.5.4.4"/>
    </reaction>
    <physiologicalReaction direction="left-to-right" evidence="7">
        <dbReference type="Rhea" id="RHEA:24409"/>
    </physiologicalReaction>
</comment>
<evidence type="ECO:0000256" key="4">
    <source>
        <dbReference type="ARBA" id="ARBA00022723"/>
    </source>
</evidence>
<dbReference type="NCBIfam" id="TIGR00726">
    <property type="entry name" value="peptidoglycan editing factor PgeF"/>
    <property type="match status" value="1"/>
</dbReference>
<dbReference type="Proteomes" id="UP000596977">
    <property type="component" value="Unassembled WGS sequence"/>
</dbReference>
<proteinExistence type="inferred from homology"/>
<comment type="catalytic activity">
    <reaction evidence="1">
        <text>inosine + phosphate = alpha-D-ribose 1-phosphate + hypoxanthine</text>
        <dbReference type="Rhea" id="RHEA:27646"/>
        <dbReference type="ChEBI" id="CHEBI:17368"/>
        <dbReference type="ChEBI" id="CHEBI:17596"/>
        <dbReference type="ChEBI" id="CHEBI:43474"/>
        <dbReference type="ChEBI" id="CHEBI:57720"/>
        <dbReference type="EC" id="2.4.2.1"/>
    </reaction>
    <physiologicalReaction direction="left-to-right" evidence="1">
        <dbReference type="Rhea" id="RHEA:27647"/>
    </physiologicalReaction>
</comment>
<keyword evidence="4" id="KW-0479">Metal-binding</keyword>
<organism evidence="11 12">
    <name type="scientific">Pelagibacterium lentulum</name>
    <dbReference type="NCBI Taxonomy" id="2029865"/>
    <lineage>
        <taxon>Bacteria</taxon>
        <taxon>Pseudomonadati</taxon>
        <taxon>Pseudomonadota</taxon>
        <taxon>Alphaproteobacteria</taxon>
        <taxon>Hyphomicrobiales</taxon>
        <taxon>Devosiaceae</taxon>
        <taxon>Pelagibacterium</taxon>
    </lineage>
</organism>
<dbReference type="CDD" id="cd16833">
    <property type="entry name" value="YfiH"/>
    <property type="match status" value="1"/>
</dbReference>
<comment type="similarity">
    <text evidence="2 10">Belongs to the purine nucleoside phosphorylase YfiH/LACC1 family.</text>
</comment>
<dbReference type="GO" id="GO:0005507">
    <property type="term" value="F:copper ion binding"/>
    <property type="evidence" value="ECO:0007669"/>
    <property type="project" value="TreeGrafter"/>
</dbReference>
<protein>
    <recommendedName>
        <fullName evidence="10">Purine nucleoside phosphorylase</fullName>
    </recommendedName>
</protein>
<evidence type="ECO:0000256" key="3">
    <source>
        <dbReference type="ARBA" id="ARBA00022679"/>
    </source>
</evidence>
<dbReference type="OrthoDB" id="4279at2"/>
<evidence type="ECO:0000313" key="12">
    <source>
        <dbReference type="Proteomes" id="UP000596977"/>
    </source>
</evidence>
<comment type="catalytic activity">
    <reaction evidence="9">
        <text>S-methyl-5'-thioadenosine + phosphate = 5-(methylsulfanyl)-alpha-D-ribose 1-phosphate + adenine</text>
        <dbReference type="Rhea" id="RHEA:11852"/>
        <dbReference type="ChEBI" id="CHEBI:16708"/>
        <dbReference type="ChEBI" id="CHEBI:17509"/>
        <dbReference type="ChEBI" id="CHEBI:43474"/>
        <dbReference type="ChEBI" id="CHEBI:58533"/>
        <dbReference type="EC" id="2.4.2.28"/>
    </reaction>
    <physiologicalReaction direction="left-to-right" evidence="9">
        <dbReference type="Rhea" id="RHEA:11853"/>
    </physiologicalReaction>
</comment>
<evidence type="ECO:0000256" key="8">
    <source>
        <dbReference type="ARBA" id="ARBA00048968"/>
    </source>
</evidence>
<dbReference type="InterPro" id="IPR011324">
    <property type="entry name" value="Cytotoxic_necrot_fac-like_cat"/>
</dbReference>
<comment type="caution">
    <text evidence="11">The sequence shown here is derived from an EMBL/GenBank/DDBJ whole genome shotgun (WGS) entry which is preliminary data.</text>
</comment>
<comment type="catalytic activity">
    <reaction evidence="8">
        <text>adenosine + phosphate = alpha-D-ribose 1-phosphate + adenine</text>
        <dbReference type="Rhea" id="RHEA:27642"/>
        <dbReference type="ChEBI" id="CHEBI:16335"/>
        <dbReference type="ChEBI" id="CHEBI:16708"/>
        <dbReference type="ChEBI" id="CHEBI:43474"/>
        <dbReference type="ChEBI" id="CHEBI:57720"/>
        <dbReference type="EC" id="2.4.2.1"/>
    </reaction>
    <physiologicalReaction direction="left-to-right" evidence="8">
        <dbReference type="Rhea" id="RHEA:27643"/>
    </physiologicalReaction>
</comment>
<evidence type="ECO:0000256" key="6">
    <source>
        <dbReference type="ARBA" id="ARBA00022833"/>
    </source>
</evidence>
<dbReference type="InterPro" id="IPR003730">
    <property type="entry name" value="Cu_polyphenol_OxRdtase"/>
</dbReference>
<dbReference type="GO" id="GO:0017061">
    <property type="term" value="F:S-methyl-5-thioadenosine phosphorylase activity"/>
    <property type="evidence" value="ECO:0007669"/>
    <property type="project" value="UniProtKB-EC"/>
</dbReference>
<dbReference type="GO" id="GO:0016787">
    <property type="term" value="F:hydrolase activity"/>
    <property type="evidence" value="ECO:0007669"/>
    <property type="project" value="UniProtKB-KW"/>
</dbReference>
<evidence type="ECO:0000256" key="9">
    <source>
        <dbReference type="ARBA" id="ARBA00049893"/>
    </source>
</evidence>
<dbReference type="Pfam" id="PF02578">
    <property type="entry name" value="Cu-oxidase_4"/>
    <property type="match status" value="1"/>
</dbReference>
<sequence length="256" mass="26879">MHAPLEQSPALNQIRSIRHGFFGRRGGVSEGEFAALNASISVGDDSGNVAENIHRAVMALKAGPLPVAMAKQVHGTDVLTIRAGHDFKARPEADALVTDQPGIALGILTADCVPILLADPESGIIGAAHAGWRGAVGNILAATVNAMAELGAGVEDIVVAIGPSISAPAYEVGDTFAQMIREQFPHTSDFLATKGYEKPHFDVPGLVRHQAEDLGLATFEQVGGCTYHSPELYFSHRHATHSGTRAGRQISLIAKS</sequence>
<dbReference type="PANTHER" id="PTHR30616:SF2">
    <property type="entry name" value="PURINE NUCLEOSIDE PHOSPHORYLASE LACC1"/>
    <property type="match status" value="1"/>
</dbReference>
<evidence type="ECO:0000256" key="5">
    <source>
        <dbReference type="ARBA" id="ARBA00022801"/>
    </source>
</evidence>
<keyword evidence="6" id="KW-0862">Zinc</keyword>
<dbReference type="SUPFAM" id="SSF64438">
    <property type="entry name" value="CNF1/YfiH-like putative cysteine hydrolases"/>
    <property type="match status" value="1"/>
</dbReference>
<evidence type="ECO:0000313" key="11">
    <source>
        <dbReference type="EMBL" id="GGA45157.1"/>
    </source>
</evidence>
<dbReference type="InterPro" id="IPR038371">
    <property type="entry name" value="Cu_polyphenol_OxRdtase_sf"/>
</dbReference>
<dbReference type="PANTHER" id="PTHR30616">
    <property type="entry name" value="UNCHARACTERIZED PROTEIN YFIH"/>
    <property type="match status" value="1"/>
</dbReference>
<dbReference type="EMBL" id="BMKB01000002">
    <property type="protein sequence ID" value="GGA45157.1"/>
    <property type="molecule type" value="Genomic_DNA"/>
</dbReference>
<keyword evidence="3" id="KW-0808">Transferase</keyword>
<gene>
    <name evidence="11" type="ORF">GCM10011499_13580</name>
</gene>
<evidence type="ECO:0000256" key="1">
    <source>
        <dbReference type="ARBA" id="ARBA00000553"/>
    </source>
</evidence>
<keyword evidence="12" id="KW-1185">Reference proteome</keyword>